<keyword evidence="6 7" id="KW-0472">Membrane</keyword>
<feature type="transmembrane region" description="Helical" evidence="7">
    <location>
        <begin position="233"/>
        <end position="253"/>
    </location>
</feature>
<feature type="domain" description="ABC transmembrane type-1" evidence="9">
    <location>
        <begin position="93"/>
        <end position="308"/>
    </location>
</feature>
<dbReference type="PANTHER" id="PTHR30193:SF37">
    <property type="entry name" value="INNER MEMBRANE ABC TRANSPORTER PERMEASE PROTEIN YCJO"/>
    <property type="match status" value="1"/>
</dbReference>
<feature type="transmembrane region" description="Helical" evidence="7">
    <location>
        <begin position="289"/>
        <end position="309"/>
    </location>
</feature>
<evidence type="ECO:0000256" key="2">
    <source>
        <dbReference type="ARBA" id="ARBA00022448"/>
    </source>
</evidence>
<evidence type="ECO:0000256" key="8">
    <source>
        <dbReference type="SAM" id="MobiDB-lite"/>
    </source>
</evidence>
<keyword evidence="4 7" id="KW-0812">Transmembrane</keyword>
<dbReference type="PANTHER" id="PTHR30193">
    <property type="entry name" value="ABC TRANSPORTER PERMEASE PROTEIN"/>
    <property type="match status" value="1"/>
</dbReference>
<dbReference type="InterPro" id="IPR035906">
    <property type="entry name" value="MetI-like_sf"/>
</dbReference>
<dbReference type="PROSITE" id="PS50928">
    <property type="entry name" value="ABC_TM1"/>
    <property type="match status" value="1"/>
</dbReference>
<evidence type="ECO:0000256" key="3">
    <source>
        <dbReference type="ARBA" id="ARBA00022475"/>
    </source>
</evidence>
<evidence type="ECO:0000256" key="7">
    <source>
        <dbReference type="RuleBase" id="RU363032"/>
    </source>
</evidence>
<comment type="similarity">
    <text evidence="7">Belongs to the binding-protein-dependent transport system permease family.</text>
</comment>
<proteinExistence type="inferred from homology"/>
<feature type="transmembrane region" description="Helical" evidence="7">
    <location>
        <begin position="180"/>
        <end position="202"/>
    </location>
</feature>
<dbReference type="Proteomes" id="UP001529338">
    <property type="component" value="Unassembled WGS sequence"/>
</dbReference>
<gene>
    <name evidence="10" type="ORF">QRT04_13845</name>
</gene>
<dbReference type="CDD" id="cd06261">
    <property type="entry name" value="TM_PBP2"/>
    <property type="match status" value="1"/>
</dbReference>
<keyword evidence="3" id="KW-1003">Cell membrane</keyword>
<dbReference type="InterPro" id="IPR000515">
    <property type="entry name" value="MetI-like"/>
</dbReference>
<evidence type="ECO:0000259" key="9">
    <source>
        <dbReference type="PROSITE" id="PS50928"/>
    </source>
</evidence>
<name>A0ABT7SIK4_9CELL</name>
<dbReference type="Pfam" id="PF00528">
    <property type="entry name" value="BPD_transp_1"/>
    <property type="match status" value="1"/>
</dbReference>
<comment type="subcellular location">
    <subcellularLocation>
        <location evidence="1 7">Cell membrane</location>
        <topology evidence="1 7">Multi-pass membrane protein</topology>
    </subcellularLocation>
</comment>
<evidence type="ECO:0000256" key="5">
    <source>
        <dbReference type="ARBA" id="ARBA00022989"/>
    </source>
</evidence>
<accession>A0ABT7SIK4</accession>
<evidence type="ECO:0000256" key="4">
    <source>
        <dbReference type="ARBA" id="ARBA00022692"/>
    </source>
</evidence>
<feature type="transmembrane region" description="Helical" evidence="7">
    <location>
        <begin position="35"/>
        <end position="57"/>
    </location>
</feature>
<feature type="region of interest" description="Disordered" evidence="8">
    <location>
        <begin position="1"/>
        <end position="27"/>
    </location>
</feature>
<dbReference type="Gene3D" id="1.10.3720.10">
    <property type="entry name" value="MetI-like"/>
    <property type="match status" value="1"/>
</dbReference>
<dbReference type="SUPFAM" id="SSF161098">
    <property type="entry name" value="MetI-like"/>
    <property type="match status" value="1"/>
</dbReference>
<keyword evidence="5 7" id="KW-1133">Transmembrane helix</keyword>
<dbReference type="EMBL" id="JAUCGQ010000002">
    <property type="protein sequence ID" value="MDM7856015.1"/>
    <property type="molecule type" value="Genomic_DNA"/>
</dbReference>
<evidence type="ECO:0000256" key="6">
    <source>
        <dbReference type="ARBA" id="ARBA00023136"/>
    </source>
</evidence>
<dbReference type="SUPFAM" id="SSF160964">
    <property type="entry name" value="MalF N-terminal region-like"/>
    <property type="match status" value="1"/>
</dbReference>
<feature type="transmembrane region" description="Helical" evidence="7">
    <location>
        <begin position="131"/>
        <end position="151"/>
    </location>
</feature>
<evidence type="ECO:0000313" key="10">
    <source>
        <dbReference type="EMBL" id="MDM7856015.1"/>
    </source>
</evidence>
<comment type="caution">
    <text evidence="10">The sequence shown here is derived from an EMBL/GenBank/DDBJ whole genome shotgun (WGS) entry which is preliminary data.</text>
</comment>
<organism evidence="10 11">
    <name type="scientific">Cellulomonas alba</name>
    <dbReference type="NCBI Taxonomy" id="3053467"/>
    <lineage>
        <taxon>Bacteria</taxon>
        <taxon>Bacillati</taxon>
        <taxon>Actinomycetota</taxon>
        <taxon>Actinomycetes</taxon>
        <taxon>Micrococcales</taxon>
        <taxon>Cellulomonadaceae</taxon>
        <taxon>Cellulomonas</taxon>
    </lineage>
</organism>
<dbReference type="InterPro" id="IPR051393">
    <property type="entry name" value="ABC_transporter_permease"/>
</dbReference>
<sequence>MTSQLVPPVEQGQRRPTPLPPRGTKRRSLRHGDRYWAYLLILPTAVGLTVFSIWPAIQTFYFSFTKWGTFGGHEWTGLDNYAQVFHDPELLRSLWNTVIFSVMTLLGIPLSIGLAALLNTKGLRGVGVYRALYFLPVVTMPAAIALVWKLIYNGDTGILNQFLAVFGVDGPHWLSDPATAIYAVGVVSIWSSLGYNMVLFLAGMQSIPGEFYEAASIDGAGPWRQFFRITMPLLTPTTFFVTVITVINALQAFDLVYLMVGKASPAIEESQTVVYLFYAKGILQGDGGYAAAIAFVLLALILLITAFQFRVQKRWVHYE</sequence>
<protein>
    <submittedName>
        <fullName evidence="10">Sugar ABC transporter permease</fullName>
    </submittedName>
</protein>
<reference evidence="10 11" key="1">
    <citation type="submission" date="2023-06" db="EMBL/GenBank/DDBJ databases">
        <title>Cellulomonas sp. MW4 Whole genome sequence.</title>
        <authorList>
            <person name="Park S."/>
        </authorList>
    </citation>
    <scope>NUCLEOTIDE SEQUENCE [LARGE SCALE GENOMIC DNA]</scope>
    <source>
        <strain evidence="10 11">MW4</strain>
    </source>
</reference>
<evidence type="ECO:0000313" key="11">
    <source>
        <dbReference type="Proteomes" id="UP001529338"/>
    </source>
</evidence>
<keyword evidence="11" id="KW-1185">Reference proteome</keyword>
<feature type="transmembrane region" description="Helical" evidence="7">
    <location>
        <begin position="98"/>
        <end position="119"/>
    </location>
</feature>
<keyword evidence="2 7" id="KW-0813">Transport</keyword>
<dbReference type="RefSeq" id="WP_289456087.1">
    <property type="nucleotide sequence ID" value="NZ_JAUCGQ010000002.1"/>
</dbReference>
<evidence type="ECO:0000256" key="1">
    <source>
        <dbReference type="ARBA" id="ARBA00004651"/>
    </source>
</evidence>